<dbReference type="Pfam" id="PF02475">
    <property type="entry name" value="TRM5-TYW2_MTfase"/>
    <property type="match status" value="1"/>
</dbReference>
<dbReference type="HAMAP" id="MF_03152">
    <property type="entry name" value="TRM5"/>
    <property type="match status" value="1"/>
</dbReference>
<evidence type="ECO:0000256" key="7">
    <source>
        <dbReference type="ARBA" id="ARBA00023128"/>
    </source>
</evidence>
<keyword evidence="13" id="KW-1185">Reference proteome</keyword>
<evidence type="ECO:0000256" key="9">
    <source>
        <dbReference type="HAMAP-Rule" id="MF_03152"/>
    </source>
</evidence>
<dbReference type="GeneID" id="87893992"/>
<organism evidence="12 13">
    <name type="scientific">Podospora bellae-mahoneyi</name>
    <dbReference type="NCBI Taxonomy" id="2093777"/>
    <lineage>
        <taxon>Eukaryota</taxon>
        <taxon>Fungi</taxon>
        <taxon>Dikarya</taxon>
        <taxon>Ascomycota</taxon>
        <taxon>Pezizomycotina</taxon>
        <taxon>Sordariomycetes</taxon>
        <taxon>Sordariomycetidae</taxon>
        <taxon>Sordariales</taxon>
        <taxon>Podosporaceae</taxon>
        <taxon>Podospora</taxon>
    </lineage>
</organism>
<keyword evidence="6 9" id="KW-0819">tRNA processing</keyword>
<accession>A0ABR0FYY3</accession>
<dbReference type="RefSeq" id="XP_062737647.1">
    <property type="nucleotide sequence ID" value="XM_062874510.1"/>
</dbReference>
<evidence type="ECO:0000259" key="11">
    <source>
        <dbReference type="PROSITE" id="PS51684"/>
    </source>
</evidence>
<dbReference type="EMBL" id="JAFFGZ010000001">
    <property type="protein sequence ID" value="KAK4648672.1"/>
    <property type="molecule type" value="Genomic_DNA"/>
</dbReference>
<evidence type="ECO:0000256" key="3">
    <source>
        <dbReference type="ARBA" id="ARBA00022603"/>
    </source>
</evidence>
<dbReference type="GO" id="GO:0052906">
    <property type="term" value="F:tRNA (guanine(37)-N1)-methyltransferase activity"/>
    <property type="evidence" value="ECO:0007669"/>
    <property type="project" value="UniProtKB-EC"/>
</dbReference>
<sequence length="534" mass="59646">MLWTPSKFHPSESLSLVPKIYAHMKEAPFAHSTFRRMEAQSGTTPSVDAVKGQQENAEMSFLRPPVVRLGAGAALNRALFTKKVYLAAAAIQSPKVIAHYRKALQTSQEMLKVDRISPIVSHPDKELGAQGRKCILLNPSVKAEEPTTWGPVIQEGIQKEELTVIPYELTLEYDYWTARDTMESVLPPELHDEIPSGFNVAGHVAHLNLRDSYLPYKKVVAEIILDKNPSIKTVINKVDNVGAESEFRTFQYEVLAGEDDLNVSCTENNCSFNFDYSKVYWNSKLEYEHTRIISFFKPGEVVCDVMAGIGPFALPAGKKRVFVWANDKNPESYKCLKANIQKNKVQDFVRPFCEDGLGFIRQATDEILAASLKGEKVVITKPGPRSKSRKTDKPTTPGFVREPLKPLITETYPLPPTISHFVMNLPASAIEFVGSFKGIYQLQENLFAPTTKTLLPLVHVHCFALKADDERPLIDICERLTKYLGFPMKPGNIDYNLNGEGEVAVHNVRDVAPAKSMYCATFRLPAAVAFAARD</sequence>
<dbReference type="Proteomes" id="UP001322138">
    <property type="component" value="Unassembled WGS sequence"/>
</dbReference>
<evidence type="ECO:0000313" key="12">
    <source>
        <dbReference type="EMBL" id="KAK4648672.1"/>
    </source>
</evidence>
<evidence type="ECO:0000256" key="2">
    <source>
        <dbReference type="ARBA" id="ARBA00022490"/>
    </source>
</evidence>
<evidence type="ECO:0000256" key="5">
    <source>
        <dbReference type="ARBA" id="ARBA00022691"/>
    </source>
</evidence>
<feature type="binding site" evidence="9">
    <location>
        <begin position="355"/>
        <end position="356"/>
    </location>
    <ligand>
        <name>S-adenosyl-L-methionine</name>
        <dbReference type="ChEBI" id="CHEBI:59789"/>
    </ligand>
</feature>
<dbReference type="PROSITE" id="PS51684">
    <property type="entry name" value="SAM_MT_TRM5_TYW2"/>
    <property type="match status" value="1"/>
</dbReference>
<dbReference type="InterPro" id="IPR056743">
    <property type="entry name" value="TRM5-TYW2-like_MTfase"/>
</dbReference>
<keyword evidence="4 9" id="KW-0808">Transferase</keyword>
<feature type="binding site" evidence="9">
    <location>
        <position position="424"/>
    </location>
    <ligand>
        <name>S-adenosyl-L-methionine</name>
        <dbReference type="ChEBI" id="CHEBI:59789"/>
    </ligand>
</feature>
<gene>
    <name evidence="9 12" type="primary">TRM5</name>
    <name evidence="12" type="ORF">QC761_112270</name>
</gene>
<comment type="caution">
    <text evidence="9">Lacks conserved residue(s) required for the propagation of feature annotation.</text>
</comment>
<dbReference type="PANTHER" id="PTHR23245">
    <property type="entry name" value="TRNA METHYLTRANSFERASE"/>
    <property type="match status" value="1"/>
</dbReference>
<evidence type="ECO:0000256" key="1">
    <source>
        <dbReference type="ARBA" id="ARBA00009775"/>
    </source>
</evidence>
<dbReference type="Gene3D" id="3.40.50.150">
    <property type="entry name" value="Vaccinia Virus protein VP39"/>
    <property type="match status" value="1"/>
</dbReference>
<name>A0ABR0FYY3_9PEZI</name>
<keyword evidence="3 9" id="KW-0489">Methyltransferase</keyword>
<evidence type="ECO:0000256" key="6">
    <source>
        <dbReference type="ARBA" id="ARBA00022694"/>
    </source>
</evidence>
<dbReference type="GO" id="GO:0032259">
    <property type="term" value="P:methylation"/>
    <property type="evidence" value="ECO:0007669"/>
    <property type="project" value="UniProtKB-KW"/>
</dbReference>
<proteinExistence type="inferred from homology"/>
<feature type="binding site" evidence="9">
    <location>
        <position position="289"/>
    </location>
    <ligand>
        <name>S-adenosyl-L-methionine</name>
        <dbReference type="ChEBI" id="CHEBI:59789"/>
    </ligand>
</feature>
<feature type="domain" description="SAM-dependent methyltransferase TRM5/TYW2-type" evidence="11">
    <location>
        <begin position="198"/>
        <end position="526"/>
    </location>
</feature>
<evidence type="ECO:0000256" key="10">
    <source>
        <dbReference type="SAM" id="MobiDB-lite"/>
    </source>
</evidence>
<dbReference type="InterPro" id="IPR025792">
    <property type="entry name" value="tRNA_Gua_MeTrfase_euk"/>
</dbReference>
<dbReference type="Gene3D" id="3.30.300.110">
    <property type="entry name" value="Met-10+ protein-like domains"/>
    <property type="match status" value="1"/>
</dbReference>
<protein>
    <recommendedName>
        <fullName evidence="9">tRNA (guanine(37)-N1)-methyltransferase</fullName>
        <ecNumber evidence="9">2.1.1.228</ecNumber>
    </recommendedName>
    <alternativeName>
        <fullName evidence="9">M1G-methyltransferase</fullName>
    </alternativeName>
    <alternativeName>
        <fullName evidence="9">tRNA [GM37] methyltransferase</fullName>
    </alternativeName>
    <alternativeName>
        <fullName evidence="9">tRNA methyltransferase 5</fullName>
    </alternativeName>
</protein>
<comment type="caution">
    <text evidence="12">The sequence shown here is derived from an EMBL/GenBank/DDBJ whole genome shotgun (WGS) entry which is preliminary data.</text>
</comment>
<comment type="function">
    <text evidence="9">Specifically methylates the N1 position of guanosine-37 in various cytoplasmic and mitochondrial tRNAs. Methylation is not dependent on the nature of the nucleoside 5' of the target nucleoside. This is the first step in the biosynthesis of wybutosine (yW), a modified base adjacent to the anticodon of tRNAs and required for accurate decoding.</text>
</comment>
<comment type="similarity">
    <text evidence="9">Belongs to the TRM5 / TYW2 family.</text>
</comment>
<reference evidence="12 13" key="1">
    <citation type="journal article" date="2023" name="bioRxiv">
        <title>High-quality genome assemblies of four members of thePodospora anserinaspecies complex.</title>
        <authorList>
            <person name="Ament-Velasquez S.L."/>
            <person name="Vogan A.A."/>
            <person name="Wallerman O."/>
            <person name="Hartmann F."/>
            <person name="Gautier V."/>
            <person name="Silar P."/>
            <person name="Giraud T."/>
            <person name="Johannesson H."/>
        </authorList>
    </citation>
    <scope>NUCLEOTIDE SEQUENCE [LARGE SCALE GENOMIC DNA]</scope>
    <source>
        <strain evidence="12 13">CBS 112042</strain>
    </source>
</reference>
<dbReference type="InterPro" id="IPR056744">
    <property type="entry name" value="TRM5/TYW2-like_N"/>
</dbReference>
<evidence type="ECO:0000256" key="4">
    <source>
        <dbReference type="ARBA" id="ARBA00022679"/>
    </source>
</evidence>
<keyword evidence="8 9" id="KW-0539">Nucleus</keyword>
<dbReference type="PANTHER" id="PTHR23245:SF36">
    <property type="entry name" value="TRNA (GUANINE(37)-N1)-METHYLTRANSFERASE"/>
    <property type="match status" value="1"/>
</dbReference>
<evidence type="ECO:0000313" key="13">
    <source>
        <dbReference type="Proteomes" id="UP001322138"/>
    </source>
</evidence>
<keyword evidence="5 9" id="KW-0949">S-adenosyl-L-methionine</keyword>
<dbReference type="EC" id="2.1.1.228" evidence="9"/>
<comment type="subcellular location">
    <subcellularLocation>
        <location evidence="9">Mitochondrion matrix</location>
    </subcellularLocation>
    <subcellularLocation>
        <location evidence="9">Nucleus</location>
    </subcellularLocation>
    <subcellularLocation>
        <location evidence="9">Cytoplasm</location>
    </subcellularLocation>
    <text evidence="9">Predominantly in the mitochondria and in the nucleus.</text>
</comment>
<keyword evidence="7 9" id="KW-0496">Mitochondrion</keyword>
<feature type="region of interest" description="Disordered" evidence="10">
    <location>
        <begin position="381"/>
        <end position="400"/>
    </location>
</feature>
<keyword evidence="2 9" id="KW-0963">Cytoplasm</keyword>
<evidence type="ECO:0000256" key="8">
    <source>
        <dbReference type="ARBA" id="ARBA00023242"/>
    </source>
</evidence>
<comment type="subunit">
    <text evidence="9">Monomer.</text>
</comment>
<dbReference type="InterPro" id="IPR029063">
    <property type="entry name" value="SAM-dependent_MTases_sf"/>
</dbReference>
<dbReference type="Pfam" id="PF25133">
    <property type="entry name" value="TYW2_N_2"/>
    <property type="match status" value="1"/>
</dbReference>
<comment type="catalytic activity">
    <reaction evidence="9">
        <text>guanosine(37) in tRNA + S-adenosyl-L-methionine = N(1)-methylguanosine(37) in tRNA + S-adenosyl-L-homocysteine + H(+)</text>
        <dbReference type="Rhea" id="RHEA:36899"/>
        <dbReference type="Rhea" id="RHEA-COMP:10145"/>
        <dbReference type="Rhea" id="RHEA-COMP:10147"/>
        <dbReference type="ChEBI" id="CHEBI:15378"/>
        <dbReference type="ChEBI" id="CHEBI:57856"/>
        <dbReference type="ChEBI" id="CHEBI:59789"/>
        <dbReference type="ChEBI" id="CHEBI:73542"/>
        <dbReference type="ChEBI" id="CHEBI:74269"/>
        <dbReference type="EC" id="2.1.1.228"/>
    </reaction>
</comment>
<dbReference type="SUPFAM" id="SSF53335">
    <property type="entry name" value="S-adenosyl-L-methionine-dependent methyltransferases"/>
    <property type="match status" value="1"/>
</dbReference>
<comment type="similarity">
    <text evidence="1">Belongs to the class I-like SAM-binding methyltransferase superfamily. TRM5/TYW2 family.</text>
</comment>
<dbReference type="InterPro" id="IPR030382">
    <property type="entry name" value="MeTrfase_TRM5/TYW2"/>
</dbReference>